<proteinExistence type="predicted"/>
<dbReference type="Proteomes" id="UP000790347">
    <property type="component" value="Unassembled WGS sequence"/>
</dbReference>
<dbReference type="EMBL" id="ASGP02000002">
    <property type="protein sequence ID" value="KAH9522889.1"/>
    <property type="molecule type" value="Genomic_DNA"/>
</dbReference>
<evidence type="ECO:0000313" key="1">
    <source>
        <dbReference type="EMBL" id="KAH9522889.1"/>
    </source>
</evidence>
<name>A0A922I665_DERFA</name>
<accession>A0A922I665</accession>
<keyword evidence="2" id="KW-1185">Reference proteome</keyword>
<evidence type="ECO:0000313" key="2">
    <source>
        <dbReference type="Proteomes" id="UP000790347"/>
    </source>
</evidence>
<comment type="caution">
    <text evidence="1">The sequence shown here is derived from an EMBL/GenBank/DDBJ whole genome shotgun (WGS) entry which is preliminary data.</text>
</comment>
<reference evidence="1" key="2">
    <citation type="journal article" date="2022" name="Res Sq">
        <title>Comparative Genomics Reveals Insights into the Divergent Evolution of Astigmatic Mites and Household Pest Adaptations.</title>
        <authorList>
            <person name="Xiong Q."/>
            <person name="Wan A.T.-Y."/>
            <person name="Liu X.-Y."/>
            <person name="Fung C.S.-H."/>
            <person name="Xiao X."/>
            <person name="Malainual N."/>
            <person name="Hou J."/>
            <person name="Wang L."/>
            <person name="Wang M."/>
            <person name="Yang K."/>
            <person name="Cui Y."/>
            <person name="Leung E."/>
            <person name="Nong W."/>
            <person name="Shin S.-K."/>
            <person name="Au S."/>
            <person name="Jeong K.Y."/>
            <person name="Chew F.T."/>
            <person name="Hui J."/>
            <person name="Leung T.F."/>
            <person name="Tungtrongchitr A."/>
            <person name="Zhong N."/>
            <person name="Liu Z."/>
            <person name="Tsui S."/>
        </authorList>
    </citation>
    <scope>NUCLEOTIDE SEQUENCE</scope>
    <source>
        <strain evidence="1">Derf</strain>
        <tissue evidence="1">Whole organism</tissue>
    </source>
</reference>
<organism evidence="1 2">
    <name type="scientific">Dermatophagoides farinae</name>
    <name type="common">American house dust mite</name>
    <dbReference type="NCBI Taxonomy" id="6954"/>
    <lineage>
        <taxon>Eukaryota</taxon>
        <taxon>Metazoa</taxon>
        <taxon>Ecdysozoa</taxon>
        <taxon>Arthropoda</taxon>
        <taxon>Chelicerata</taxon>
        <taxon>Arachnida</taxon>
        <taxon>Acari</taxon>
        <taxon>Acariformes</taxon>
        <taxon>Sarcoptiformes</taxon>
        <taxon>Astigmata</taxon>
        <taxon>Psoroptidia</taxon>
        <taxon>Analgoidea</taxon>
        <taxon>Pyroglyphidae</taxon>
        <taxon>Dermatophagoidinae</taxon>
        <taxon>Dermatophagoides</taxon>
    </lineage>
</organism>
<dbReference type="AlphaFoldDB" id="A0A922I665"/>
<sequence length="30" mass="3661">MIIISKFLDQDTRYLQMAVSLYLMHHHNNK</sequence>
<reference evidence="1" key="1">
    <citation type="submission" date="2013-05" db="EMBL/GenBank/DDBJ databases">
        <authorList>
            <person name="Yim A.K.Y."/>
            <person name="Chan T.F."/>
            <person name="Ji K.M."/>
            <person name="Liu X.Y."/>
            <person name="Zhou J.W."/>
            <person name="Li R.Q."/>
            <person name="Yang K.Y."/>
            <person name="Li J."/>
            <person name="Li M."/>
            <person name="Law P.T.W."/>
            <person name="Wu Y.L."/>
            <person name="Cai Z.L."/>
            <person name="Qin H."/>
            <person name="Bao Y."/>
            <person name="Leung R.K.K."/>
            <person name="Ng P.K.S."/>
            <person name="Zou J."/>
            <person name="Zhong X.J."/>
            <person name="Ran P.X."/>
            <person name="Zhong N.S."/>
            <person name="Liu Z.G."/>
            <person name="Tsui S.K.W."/>
        </authorList>
    </citation>
    <scope>NUCLEOTIDE SEQUENCE</scope>
    <source>
        <strain evidence="1">Derf</strain>
        <tissue evidence="1">Whole organism</tissue>
    </source>
</reference>
<gene>
    <name evidence="1" type="ORF">DERF_006441</name>
</gene>
<protein>
    <submittedName>
        <fullName evidence="1">Uncharacterized protein</fullName>
    </submittedName>
</protein>